<dbReference type="KEGG" id="dmr:Deima_1161"/>
<dbReference type="Proteomes" id="UP000008635">
    <property type="component" value="Chromosome"/>
</dbReference>
<evidence type="ECO:0000313" key="2">
    <source>
        <dbReference type="Proteomes" id="UP000008635"/>
    </source>
</evidence>
<protein>
    <submittedName>
        <fullName evidence="1">Uncharacterized protein</fullName>
    </submittedName>
</protein>
<dbReference type="EMBL" id="CP002454">
    <property type="protein sequence ID" value="ADV66813.1"/>
    <property type="molecule type" value="Genomic_DNA"/>
</dbReference>
<reference evidence="1 2" key="1">
    <citation type="journal article" date="2011" name="Stand. Genomic Sci.">
        <title>Complete genome sequence of Deinococcus maricopensis type strain (LB-34).</title>
        <authorList>
            <person name="Pukall R."/>
            <person name="Zeytun A."/>
            <person name="Lucas S."/>
            <person name="Lapidus A."/>
            <person name="Hammon N."/>
            <person name="Deshpande S."/>
            <person name="Nolan M."/>
            <person name="Cheng J.F."/>
            <person name="Pitluck S."/>
            <person name="Liolios K."/>
            <person name="Pagani I."/>
            <person name="Mikhailova N."/>
            <person name="Ivanova N."/>
            <person name="Mavromatis K."/>
            <person name="Pati A."/>
            <person name="Tapia R."/>
            <person name="Han C."/>
            <person name="Goodwin L."/>
            <person name="Chen A."/>
            <person name="Palaniappan K."/>
            <person name="Land M."/>
            <person name="Hauser L."/>
            <person name="Chang Y.J."/>
            <person name="Jeffries C.D."/>
            <person name="Brambilla E.M."/>
            <person name="Rohde M."/>
            <person name="Goker M."/>
            <person name="Detter J.C."/>
            <person name="Woyke T."/>
            <person name="Bristow J."/>
            <person name="Eisen J.A."/>
            <person name="Markowitz V."/>
            <person name="Hugenholtz P."/>
            <person name="Kyrpides N.C."/>
            <person name="Klenk H.P."/>
        </authorList>
    </citation>
    <scope>NUCLEOTIDE SEQUENCE [LARGE SCALE GENOMIC DNA]</scope>
    <source>
        <strain evidence="2">DSM 21211 / LMG 22137 / NRRL B-23946 / LB-34</strain>
    </source>
</reference>
<accession>E8U6X4</accession>
<dbReference type="HOGENOM" id="CLU_2286875_0_0_0"/>
<name>E8U6X4_DEIML</name>
<evidence type="ECO:0000313" key="1">
    <source>
        <dbReference type="EMBL" id="ADV66813.1"/>
    </source>
</evidence>
<dbReference type="RefSeq" id="WP_013556318.1">
    <property type="nucleotide sequence ID" value="NC_014958.1"/>
</dbReference>
<reference evidence="2" key="2">
    <citation type="submission" date="2011-01" db="EMBL/GenBank/DDBJ databases">
        <title>The complete genome of Deinococcus maricopensis DSM 21211.</title>
        <authorList>
            <consortium name="US DOE Joint Genome Institute (JGI-PGF)"/>
            <person name="Lucas S."/>
            <person name="Copeland A."/>
            <person name="Lapidus A."/>
            <person name="Goodwin L."/>
            <person name="Pitluck S."/>
            <person name="Kyrpides N."/>
            <person name="Mavromatis K."/>
            <person name="Pagani I."/>
            <person name="Ivanova N."/>
            <person name="Ovchinnikova G."/>
            <person name="Zeytun A."/>
            <person name="Detter J.C."/>
            <person name="Han C."/>
            <person name="Land M."/>
            <person name="Hauser L."/>
            <person name="Markowitz V."/>
            <person name="Cheng J.-F."/>
            <person name="Hugenholtz P."/>
            <person name="Woyke T."/>
            <person name="Wu D."/>
            <person name="Pukall R."/>
            <person name="Gehrich-Schroeter G."/>
            <person name="Brambilla E."/>
            <person name="Klenk H.-P."/>
            <person name="Eisen J.A."/>
        </authorList>
    </citation>
    <scope>NUCLEOTIDE SEQUENCE [LARGE SCALE GENOMIC DNA]</scope>
    <source>
        <strain evidence="2">DSM 21211 / LMG 22137 / NRRL B-23946 / LB-34</strain>
    </source>
</reference>
<organism evidence="1 2">
    <name type="scientific">Deinococcus maricopensis (strain DSM 21211 / LMG 22137 / NRRL B-23946 / LB-34)</name>
    <dbReference type="NCBI Taxonomy" id="709986"/>
    <lineage>
        <taxon>Bacteria</taxon>
        <taxon>Thermotogati</taxon>
        <taxon>Deinococcota</taxon>
        <taxon>Deinococci</taxon>
        <taxon>Deinococcales</taxon>
        <taxon>Deinococcaceae</taxon>
        <taxon>Deinococcus</taxon>
    </lineage>
</organism>
<gene>
    <name evidence="1" type="ordered locus">Deima_1161</name>
</gene>
<sequence length="101" mass="10937">MPTDEPGLLYWTALDGHATPDTTDDPRVLILPGALKDRTLRVLWAPAGDALGVTFEPQDLRPGDLPVLQRTLRSVQGQTEPDADLAAFLRTLDAYLTEAAA</sequence>
<keyword evidence="2" id="KW-1185">Reference proteome</keyword>
<dbReference type="AlphaFoldDB" id="E8U6X4"/>
<proteinExistence type="predicted"/>